<dbReference type="Proteomes" id="UP000318571">
    <property type="component" value="Chromosome 3"/>
</dbReference>
<proteinExistence type="predicted"/>
<dbReference type="Gene3D" id="1.20.890.10">
    <property type="entry name" value="cAMP-dependent protein kinase regulatory subunit, dimerization-anchoring domain"/>
    <property type="match status" value="1"/>
</dbReference>
<dbReference type="Pfam" id="PF05186">
    <property type="entry name" value="Dpy-30"/>
    <property type="match status" value="1"/>
</dbReference>
<dbReference type="AlphaFoldDB" id="A0A553P7G9"/>
<dbReference type="CDD" id="cd22966">
    <property type="entry name" value="DD_DYDC-like"/>
    <property type="match status" value="1"/>
</dbReference>
<feature type="compositionally biased region" description="Basic and acidic residues" evidence="1">
    <location>
        <begin position="10"/>
        <end position="24"/>
    </location>
</feature>
<evidence type="ECO:0000256" key="1">
    <source>
        <dbReference type="SAM" id="MobiDB-lite"/>
    </source>
</evidence>
<sequence>MSEAVKSRTAPKDNLDKVGKDHATRGGAEYLQDVLGDVLAGALSSVARERPPDPIQFVANYLYKVRQEQLHADEGERQSEDEDSGHFEDQEAPSNKSSSTGSTLELGGRGWKSVKSSGAQARSVHSKHSQLTKGPSTSSSTEGAPYSRHHHHRRHHHTRQRSRRRRTAQSEPAHSVTSPASLTYNPKKRDESGPRSRSLTGPRIYEKNDPRRMYSKKVPIAALEGAEYRKRRGLRLPPMIDSPTVNSEIEDVNYDIKGKAKPKQLQPMDYMDRFDWQRHLKKNKKLMKENRIINNMI</sequence>
<protein>
    <recommendedName>
        <fullName evidence="4">RIIa domain-containing protein</fullName>
    </recommendedName>
</protein>
<evidence type="ECO:0008006" key="4">
    <source>
        <dbReference type="Google" id="ProtNLM"/>
    </source>
</evidence>
<feature type="compositionally biased region" description="Low complexity" evidence="1">
    <location>
        <begin position="97"/>
        <end position="106"/>
    </location>
</feature>
<evidence type="ECO:0000313" key="2">
    <source>
        <dbReference type="EMBL" id="TRY73631.1"/>
    </source>
</evidence>
<feature type="region of interest" description="Disordered" evidence="1">
    <location>
        <begin position="69"/>
        <end position="212"/>
    </location>
</feature>
<dbReference type="EMBL" id="VCGU01000007">
    <property type="protein sequence ID" value="TRY73631.1"/>
    <property type="molecule type" value="Genomic_DNA"/>
</dbReference>
<accession>A0A553P7G9</accession>
<name>A0A553P7G9_TIGCA</name>
<dbReference type="InterPro" id="IPR007858">
    <property type="entry name" value="Dpy-30_motif"/>
</dbReference>
<evidence type="ECO:0000313" key="3">
    <source>
        <dbReference type="Proteomes" id="UP000318571"/>
    </source>
</evidence>
<organism evidence="2 3">
    <name type="scientific">Tigriopus californicus</name>
    <name type="common">Marine copepod</name>
    <dbReference type="NCBI Taxonomy" id="6832"/>
    <lineage>
        <taxon>Eukaryota</taxon>
        <taxon>Metazoa</taxon>
        <taxon>Ecdysozoa</taxon>
        <taxon>Arthropoda</taxon>
        <taxon>Crustacea</taxon>
        <taxon>Multicrustacea</taxon>
        <taxon>Hexanauplia</taxon>
        <taxon>Copepoda</taxon>
        <taxon>Harpacticoida</taxon>
        <taxon>Harpacticidae</taxon>
        <taxon>Tigriopus</taxon>
    </lineage>
</organism>
<feature type="compositionally biased region" description="Polar residues" evidence="1">
    <location>
        <begin position="169"/>
        <end position="184"/>
    </location>
</feature>
<dbReference type="InterPro" id="IPR049630">
    <property type="entry name" value="DYDC-like_DD"/>
</dbReference>
<gene>
    <name evidence="2" type="ORF">TCAL_12959</name>
</gene>
<feature type="region of interest" description="Disordered" evidence="1">
    <location>
        <begin position="1"/>
        <end position="24"/>
    </location>
</feature>
<comment type="caution">
    <text evidence="2">The sequence shown here is derived from an EMBL/GenBank/DDBJ whole genome shotgun (WGS) entry which is preliminary data.</text>
</comment>
<feature type="compositionally biased region" description="Basic residues" evidence="1">
    <location>
        <begin position="147"/>
        <end position="167"/>
    </location>
</feature>
<dbReference type="OrthoDB" id="417678at2759"/>
<reference evidence="2 3" key="1">
    <citation type="journal article" date="2018" name="Nat. Ecol. Evol.">
        <title>Genomic signatures of mitonuclear coevolution across populations of Tigriopus californicus.</title>
        <authorList>
            <person name="Barreto F.S."/>
            <person name="Watson E.T."/>
            <person name="Lima T.G."/>
            <person name="Willett C.S."/>
            <person name="Edmands S."/>
            <person name="Li W."/>
            <person name="Burton R.S."/>
        </authorList>
    </citation>
    <scope>NUCLEOTIDE SEQUENCE [LARGE SCALE GENOMIC DNA]</scope>
    <source>
        <strain evidence="2 3">San Diego</strain>
    </source>
</reference>
<feature type="compositionally biased region" description="Polar residues" evidence="1">
    <location>
        <begin position="131"/>
        <end position="142"/>
    </location>
</feature>
<keyword evidence="3" id="KW-1185">Reference proteome</keyword>
<feature type="compositionally biased region" description="Basic and acidic residues" evidence="1">
    <location>
        <begin position="69"/>
        <end position="89"/>
    </location>
</feature>